<dbReference type="OrthoDB" id="8421593at2"/>
<dbReference type="Proteomes" id="UP000004848">
    <property type="component" value="Unassembled WGS sequence"/>
</dbReference>
<gene>
    <name evidence="1" type="ORF">SIAM614_03990</name>
</gene>
<dbReference type="GeneID" id="68846250"/>
<evidence type="ECO:0000313" key="2">
    <source>
        <dbReference type="Proteomes" id="UP000004848"/>
    </source>
</evidence>
<dbReference type="RefSeq" id="WP_006933978.1">
    <property type="nucleotide sequence ID" value="NZ_AAUW01000006.1"/>
</dbReference>
<reference evidence="1 2" key="1">
    <citation type="submission" date="2006-05" db="EMBL/GenBank/DDBJ databases">
        <authorList>
            <person name="King G."/>
            <person name="Ferriera S."/>
            <person name="Johnson J."/>
            <person name="Kravitz S."/>
            <person name="Beeson K."/>
            <person name="Sutton G."/>
            <person name="Rogers Y.-H."/>
            <person name="Friedman R."/>
            <person name="Frazier M."/>
            <person name="Venter J.C."/>
        </authorList>
    </citation>
    <scope>NUCLEOTIDE SEQUENCE [LARGE SCALE GENOMIC DNA]</scope>
    <source>
        <strain evidence="2">ATCC 25650 / DSM 13394 / JCM 20685 / NBRC 16684 / NCIMB 2208 / IAM 12614 / B1</strain>
    </source>
</reference>
<evidence type="ECO:0008006" key="3">
    <source>
        <dbReference type="Google" id="ProtNLM"/>
    </source>
</evidence>
<organism evidence="1 2">
    <name type="scientific">Roseibium aggregatum (strain ATCC 25650 / DSM 13394 / JCM 20685 / NBRC 16684 / NCIMB 2208 / IAM 12614 / B1)</name>
    <name type="common">Stappia aggregata</name>
    <dbReference type="NCBI Taxonomy" id="384765"/>
    <lineage>
        <taxon>Bacteria</taxon>
        <taxon>Pseudomonadati</taxon>
        <taxon>Pseudomonadota</taxon>
        <taxon>Alphaproteobacteria</taxon>
        <taxon>Hyphomicrobiales</taxon>
        <taxon>Stappiaceae</taxon>
        <taxon>Roseibium</taxon>
    </lineage>
</organism>
<evidence type="ECO:0000313" key="1">
    <source>
        <dbReference type="EMBL" id="EAV44290.1"/>
    </source>
</evidence>
<dbReference type="eggNOG" id="ENOG5032KR0">
    <property type="taxonomic scope" value="Bacteria"/>
</dbReference>
<protein>
    <recommendedName>
        <fullName evidence="3">Nucleotide exchange factor GrpE</fullName>
    </recommendedName>
</protein>
<accession>A0NRW1</accession>
<sequence length="118" mass="13282">MTEAEFATDLAGLFVDYWKLARGSARAADLLQEADSKRLLSQVKYATRQLNEYAERYGFRIVEFDGLAFEPGMAASADNADDFEDEELLVVTRTIEPAIVYDMRVIRTGRVVVAHKNS</sequence>
<dbReference type="AlphaFoldDB" id="A0NRW1"/>
<proteinExistence type="predicted"/>
<name>A0NRW1_ROSAI</name>
<comment type="caution">
    <text evidence="1">The sequence shown here is derived from an EMBL/GenBank/DDBJ whole genome shotgun (WGS) entry which is preliminary data.</text>
</comment>
<dbReference type="EMBL" id="AAUW01000006">
    <property type="protein sequence ID" value="EAV44290.1"/>
    <property type="molecule type" value="Genomic_DNA"/>
</dbReference>